<feature type="transmembrane region" description="Helical" evidence="6">
    <location>
        <begin position="45"/>
        <end position="64"/>
    </location>
</feature>
<evidence type="ECO:0000256" key="6">
    <source>
        <dbReference type="SAM" id="Phobius"/>
    </source>
</evidence>
<evidence type="ECO:0000313" key="8">
    <source>
        <dbReference type="EMBL" id="MFC0581488.1"/>
    </source>
</evidence>
<dbReference type="Proteomes" id="UP001589862">
    <property type="component" value="Unassembled WGS sequence"/>
</dbReference>
<evidence type="ECO:0000256" key="1">
    <source>
        <dbReference type="ARBA" id="ARBA00004651"/>
    </source>
</evidence>
<organism evidence="8 9">
    <name type="scientific">Micrococcoides hystricis</name>
    <dbReference type="NCBI Taxonomy" id="1572761"/>
    <lineage>
        <taxon>Bacteria</taxon>
        <taxon>Bacillati</taxon>
        <taxon>Actinomycetota</taxon>
        <taxon>Actinomycetes</taxon>
        <taxon>Micrococcales</taxon>
        <taxon>Micrococcaceae</taxon>
        <taxon>Micrococcoides</taxon>
    </lineage>
</organism>
<keyword evidence="9" id="KW-1185">Reference proteome</keyword>
<reference evidence="8 9" key="1">
    <citation type="submission" date="2024-09" db="EMBL/GenBank/DDBJ databases">
        <authorList>
            <person name="Sun Q."/>
            <person name="Mori K."/>
        </authorList>
    </citation>
    <scope>NUCLEOTIDE SEQUENCE [LARGE SCALE GENOMIC DNA]</scope>
    <source>
        <strain evidence="8 9">NCAIM B.02604</strain>
    </source>
</reference>
<evidence type="ECO:0000313" key="9">
    <source>
        <dbReference type="Proteomes" id="UP001589862"/>
    </source>
</evidence>
<evidence type="ECO:0000256" key="5">
    <source>
        <dbReference type="ARBA" id="ARBA00023136"/>
    </source>
</evidence>
<dbReference type="RefSeq" id="WP_377458175.1">
    <property type="nucleotide sequence ID" value="NZ_JBHLUB010000004.1"/>
</dbReference>
<accession>A0ABV6P8N6</accession>
<comment type="caution">
    <text evidence="8">The sequence shown here is derived from an EMBL/GenBank/DDBJ whole genome shotgun (WGS) entry which is preliminary data.</text>
</comment>
<keyword evidence="5 6" id="KW-0472">Membrane</keyword>
<evidence type="ECO:0000259" key="7">
    <source>
        <dbReference type="Pfam" id="PF13396"/>
    </source>
</evidence>
<evidence type="ECO:0000256" key="3">
    <source>
        <dbReference type="ARBA" id="ARBA00022692"/>
    </source>
</evidence>
<proteinExistence type="predicted"/>
<sequence>MTPPAMLEITLAMLSIVGLVLLITAIFSISRAIKEELVSTASALAWTLLALLVPVLGPLGWFYYRARRTAAISATGIEDVN</sequence>
<gene>
    <name evidence="8" type="ORF">ACFFFR_03655</name>
</gene>
<keyword evidence="2" id="KW-1003">Cell membrane</keyword>
<feature type="transmembrane region" description="Helical" evidence="6">
    <location>
        <begin position="12"/>
        <end position="33"/>
    </location>
</feature>
<name>A0ABV6P8N6_9MICC</name>
<dbReference type="InterPro" id="IPR027379">
    <property type="entry name" value="CLS_N"/>
</dbReference>
<dbReference type="EMBL" id="JBHLUB010000004">
    <property type="protein sequence ID" value="MFC0581488.1"/>
    <property type="molecule type" value="Genomic_DNA"/>
</dbReference>
<evidence type="ECO:0000256" key="4">
    <source>
        <dbReference type="ARBA" id="ARBA00022989"/>
    </source>
</evidence>
<comment type="subcellular location">
    <subcellularLocation>
        <location evidence="1">Cell membrane</location>
        <topology evidence="1">Multi-pass membrane protein</topology>
    </subcellularLocation>
</comment>
<feature type="domain" description="Cardiolipin synthase N-terminal" evidence="7">
    <location>
        <begin position="20"/>
        <end position="62"/>
    </location>
</feature>
<keyword evidence="4 6" id="KW-1133">Transmembrane helix</keyword>
<dbReference type="Pfam" id="PF13396">
    <property type="entry name" value="PLDc_N"/>
    <property type="match status" value="1"/>
</dbReference>
<evidence type="ECO:0000256" key="2">
    <source>
        <dbReference type="ARBA" id="ARBA00022475"/>
    </source>
</evidence>
<keyword evidence="3 6" id="KW-0812">Transmembrane</keyword>
<protein>
    <submittedName>
        <fullName evidence="8">PLDc N-terminal domain-containing protein</fullName>
    </submittedName>
</protein>